<reference evidence="1 2" key="1">
    <citation type="submission" date="2016-02" db="EMBL/GenBank/DDBJ databases">
        <title>Genome analysis of coral dinoflagellate symbionts highlights evolutionary adaptations to a symbiotic lifestyle.</title>
        <authorList>
            <person name="Aranda M."/>
            <person name="Li Y."/>
            <person name="Liew Y.J."/>
            <person name="Baumgarten S."/>
            <person name="Simakov O."/>
            <person name="Wilson M."/>
            <person name="Piel J."/>
            <person name="Ashoor H."/>
            <person name="Bougouffa S."/>
            <person name="Bajic V.B."/>
            <person name="Ryu T."/>
            <person name="Ravasi T."/>
            <person name="Bayer T."/>
            <person name="Micklem G."/>
            <person name="Kim H."/>
            <person name="Bhak J."/>
            <person name="Lajeunesse T.C."/>
            <person name="Voolstra C.R."/>
        </authorList>
    </citation>
    <scope>NUCLEOTIDE SEQUENCE [LARGE SCALE GENOMIC DNA]</scope>
    <source>
        <strain evidence="1 2">CCMP2467</strain>
    </source>
</reference>
<name>A0A1Q9CTD9_SYMMI</name>
<dbReference type="Proteomes" id="UP000186817">
    <property type="component" value="Unassembled WGS sequence"/>
</dbReference>
<proteinExistence type="predicted"/>
<protein>
    <submittedName>
        <fullName evidence="1">Uncharacterized protein</fullName>
    </submittedName>
</protein>
<dbReference type="OMA" id="TIMPNER"/>
<evidence type="ECO:0000313" key="2">
    <source>
        <dbReference type="Proteomes" id="UP000186817"/>
    </source>
</evidence>
<dbReference type="AlphaFoldDB" id="A0A1Q9CTD9"/>
<dbReference type="OrthoDB" id="419382at2759"/>
<gene>
    <name evidence="1" type="ORF">AK812_SmicGene32726</name>
</gene>
<dbReference type="EMBL" id="LSRX01000930">
    <property type="protein sequence ID" value="OLP86192.1"/>
    <property type="molecule type" value="Genomic_DNA"/>
</dbReference>
<organism evidence="1 2">
    <name type="scientific">Symbiodinium microadriaticum</name>
    <name type="common">Dinoflagellate</name>
    <name type="synonym">Zooxanthella microadriatica</name>
    <dbReference type="NCBI Taxonomy" id="2951"/>
    <lineage>
        <taxon>Eukaryota</taxon>
        <taxon>Sar</taxon>
        <taxon>Alveolata</taxon>
        <taxon>Dinophyceae</taxon>
        <taxon>Suessiales</taxon>
        <taxon>Symbiodiniaceae</taxon>
        <taxon>Symbiodinium</taxon>
    </lineage>
</organism>
<comment type="caution">
    <text evidence="1">The sequence shown here is derived from an EMBL/GenBank/DDBJ whole genome shotgun (WGS) entry which is preliminary data.</text>
</comment>
<keyword evidence="2" id="KW-1185">Reference proteome</keyword>
<evidence type="ECO:0000313" key="1">
    <source>
        <dbReference type="EMBL" id="OLP86192.1"/>
    </source>
</evidence>
<accession>A0A1Q9CTD9</accession>
<sequence length="630" mass="69968">MAYHDCWSRANMEVDIQCLPAAECLMPLLLPNDGCGNCKAPQLRAGGARGLHRGGSHRVCATAWPAFCIAVLFAASAVPDAFAKVNLWQAQWDASKKYNEYKKRKIREWSSAGYHVGTARDRAGEGLLLGKEDENVAVDPEALQRLAKEPVILKLDRSGRAIKEGEKVDGLMPWSYKTYRGLHSAQAPEGLEDFLSRYNKMDKSVESILGPRALDEFRTNMAVFKGKDEYRVIRTLTWPGGGATGGGPTSIMLIGVLDISSRSSRLASRAVYEVQPSALLVELCKERIGQQLIMPREHKEAVKNYARGFATTNPHRLHGEQHHIDTIHGDSEALNRWTKGEPYAEAVKEFASQPAGTIPKLLCLGDVRSSTMERIQKEQGNETTVKELTHSPRAKQLARGIMSMAASGHKVILAIMDTDRVGPVSTWLERAGAVLLAAADASDIENNRESLAADSRMGLQERQAGSPQELRLRASKVAAQARHALELDGRGPLGFFLNSEALEFISRRQQRLLQMTRLKDLVHHTTPRKHWEMAEELYVVRPGERIPGPETLLPGQQPIGLRFEYDRLEIPDHYLREAGMEKHSDALAERLLDDGEALEPLDPTELSWWSSGAIEAEIHQNVFAAWPEPS</sequence>